<evidence type="ECO:0000259" key="2">
    <source>
        <dbReference type="PROSITE" id="PS50011"/>
    </source>
</evidence>
<evidence type="ECO:0000313" key="3">
    <source>
        <dbReference type="EMBL" id="OBZ91569.1"/>
    </source>
</evidence>
<keyword evidence="4" id="KW-1185">Reference proteome</keyword>
<evidence type="ECO:0000256" key="1">
    <source>
        <dbReference type="SAM" id="Phobius"/>
    </source>
</evidence>
<dbReference type="SUPFAM" id="SSF56112">
    <property type="entry name" value="Protein kinase-like (PK-like)"/>
    <property type="match status" value="1"/>
</dbReference>
<comment type="caution">
    <text evidence="3">The sequence shown here is derived from an EMBL/GenBank/DDBJ whole genome shotgun (WGS) entry which is preliminary data.</text>
</comment>
<reference evidence="3 4" key="1">
    <citation type="submission" date="2016-03" db="EMBL/GenBank/DDBJ databases">
        <title>Choanephora cucurbitarum.</title>
        <authorList>
            <person name="Min B."/>
            <person name="Park H."/>
            <person name="Park J.-H."/>
            <person name="Shin H.-D."/>
            <person name="Choi I.-G."/>
        </authorList>
    </citation>
    <scope>NUCLEOTIDE SEQUENCE [LARGE SCALE GENOMIC DNA]</scope>
    <source>
        <strain evidence="3 4">KUS-F28377</strain>
    </source>
</reference>
<organism evidence="3 4">
    <name type="scientific">Choanephora cucurbitarum</name>
    <dbReference type="NCBI Taxonomy" id="101091"/>
    <lineage>
        <taxon>Eukaryota</taxon>
        <taxon>Fungi</taxon>
        <taxon>Fungi incertae sedis</taxon>
        <taxon>Mucoromycota</taxon>
        <taxon>Mucoromycotina</taxon>
        <taxon>Mucoromycetes</taxon>
        <taxon>Mucorales</taxon>
        <taxon>Mucorineae</taxon>
        <taxon>Choanephoraceae</taxon>
        <taxon>Choanephoroideae</taxon>
        <taxon>Choanephora</taxon>
    </lineage>
</organism>
<dbReference type="GO" id="GO:0004672">
    <property type="term" value="F:protein kinase activity"/>
    <property type="evidence" value="ECO:0007669"/>
    <property type="project" value="InterPro"/>
</dbReference>
<feature type="domain" description="Protein kinase" evidence="2">
    <location>
        <begin position="484"/>
        <end position="758"/>
    </location>
</feature>
<dbReference type="OrthoDB" id="2289236at2759"/>
<dbReference type="Proteomes" id="UP000093000">
    <property type="component" value="Unassembled WGS sequence"/>
</dbReference>
<dbReference type="InterPro" id="IPR000719">
    <property type="entry name" value="Prot_kinase_dom"/>
</dbReference>
<name>A0A1C7NRK3_9FUNG</name>
<dbReference type="GO" id="GO:0005524">
    <property type="term" value="F:ATP binding"/>
    <property type="evidence" value="ECO:0007669"/>
    <property type="project" value="InterPro"/>
</dbReference>
<gene>
    <name evidence="3" type="ORF">A0J61_00376</name>
</gene>
<dbReference type="PANTHER" id="PTHR24362">
    <property type="entry name" value="SERINE/THREONINE-PROTEIN KINASE NEK"/>
    <property type="match status" value="1"/>
</dbReference>
<accession>A0A1C7NRK3</accession>
<dbReference type="SMART" id="SM00220">
    <property type="entry name" value="S_TKc"/>
    <property type="match status" value="1"/>
</dbReference>
<feature type="transmembrane region" description="Helical" evidence="1">
    <location>
        <begin position="346"/>
        <end position="372"/>
    </location>
</feature>
<proteinExistence type="predicted"/>
<keyword evidence="1" id="KW-0472">Membrane</keyword>
<keyword evidence="1" id="KW-1133">Transmembrane helix</keyword>
<dbReference type="PROSITE" id="PS50011">
    <property type="entry name" value="PROTEIN_KINASE_DOM"/>
    <property type="match status" value="1"/>
</dbReference>
<dbReference type="Pfam" id="PF00069">
    <property type="entry name" value="Pkinase"/>
    <property type="match status" value="1"/>
</dbReference>
<dbReference type="AlphaFoldDB" id="A0A1C7NRK3"/>
<dbReference type="PANTHER" id="PTHR24362:SF309">
    <property type="entry name" value="PROTEIN KINASE DOMAIN-CONTAINING PROTEIN"/>
    <property type="match status" value="1"/>
</dbReference>
<evidence type="ECO:0000313" key="4">
    <source>
        <dbReference type="Proteomes" id="UP000093000"/>
    </source>
</evidence>
<protein>
    <recommendedName>
        <fullName evidence="2">Protein kinase domain-containing protein</fullName>
    </recommendedName>
</protein>
<dbReference type="Gene3D" id="1.10.510.10">
    <property type="entry name" value="Transferase(Phosphotransferase) domain 1"/>
    <property type="match status" value="1"/>
</dbReference>
<dbReference type="InParanoid" id="A0A1C7NRK3"/>
<keyword evidence="1" id="KW-0812">Transmembrane</keyword>
<dbReference type="InterPro" id="IPR011009">
    <property type="entry name" value="Kinase-like_dom_sf"/>
</dbReference>
<dbReference type="EMBL" id="LUGH01000008">
    <property type="protein sequence ID" value="OBZ91569.1"/>
    <property type="molecule type" value="Genomic_DNA"/>
</dbReference>
<sequence length="762" mass="85200">MQPSVLFNISNNNGFSFQGLCTYADDSSSFYLDFKNDKLNTSQIYQLEANQSPELKETSVTFSKTNLFSIQYIRDAINQPQLAYVATQSTQQKIFGIANILKPTPNYKNITELGTLAATNTLTSKNLYLLQNNSIEIYRLAEKQYNHATISSGLFSTYQSSASGPILVNSSMEYIPLYEPTTGTLKILAHNTSLTAYSKLPLINDQISLNDQNIQTPSSTIVRSTSTIEAVPKMGATPIADPKKRRLYSKRSVTMTTEDESMQSKAYSLKSYKVTNVDSELSPNAIFLQSSTANTGSTNSIPYEFGTIVLGGNNTATISIQRESSSPSPSVSTVIPETNSSHQSGLSAGAIAGIVLGSVAFLLISAVLLLCMKRRRSKKQRKLKTREMLKAYCGSKDFKGDTLLPSNLQQLHETGSKNSYSYSTAGIQDMKDILDDARPNIQPLCYTRDAIDYAELPEQELAQLEPDVKGPLYLFNGLYVSPESEQVNHVMDGYVTRTFRSEDGNKHTMHYFSTSHAHTFIRSVYAALRISLPGKATYTIKSERAIVLGSPTPHSNYQYIWISSPVMADHSLHHLLFENNVWSFIDYHSSDYKIWSVYALLKSIESVHDQDFVHLAIEPKSFYFDHEMNATDWHLGNFSHTHALSNQQHPSLPIPTPYSAPELIENDKSFAFIEKSSDIWSLGCVIYTVATDGLVLFSSVEQVRELLKANIIDQHIEKAIQGTIENNAFVKILSMMLRANANERKMINEIVAYWHSVYNMEE</sequence>
<dbReference type="STRING" id="101091.A0A1C7NRK3"/>